<dbReference type="EMBL" id="CP001001">
    <property type="protein sequence ID" value="ACB25708.1"/>
    <property type="molecule type" value="Genomic_DNA"/>
</dbReference>
<feature type="region of interest" description="Disordered" evidence="1">
    <location>
        <begin position="46"/>
        <end position="89"/>
    </location>
</feature>
<gene>
    <name evidence="3" type="ordered locus">Mrad2831_3733</name>
</gene>
<dbReference type="AlphaFoldDB" id="B1LX03"/>
<reference evidence="3 4" key="1">
    <citation type="submission" date="2008-03" db="EMBL/GenBank/DDBJ databases">
        <title>Complete sequence of chromosome of Methylobacterium radiotolerans JCM 2831.</title>
        <authorList>
            <consortium name="US DOE Joint Genome Institute"/>
            <person name="Copeland A."/>
            <person name="Lucas S."/>
            <person name="Lapidus A."/>
            <person name="Glavina del Rio T."/>
            <person name="Dalin E."/>
            <person name="Tice H."/>
            <person name="Bruce D."/>
            <person name="Goodwin L."/>
            <person name="Pitluck S."/>
            <person name="Kiss H."/>
            <person name="Brettin T."/>
            <person name="Detter J.C."/>
            <person name="Han C."/>
            <person name="Kuske C.R."/>
            <person name="Schmutz J."/>
            <person name="Larimer F."/>
            <person name="Land M."/>
            <person name="Hauser L."/>
            <person name="Kyrpides N."/>
            <person name="Mikhailova N."/>
            <person name="Marx C.J."/>
            <person name="Richardson P."/>
        </authorList>
    </citation>
    <scope>NUCLEOTIDE SEQUENCE [LARGE SCALE GENOMIC DNA]</scope>
    <source>
        <strain evidence="4">ATCC 27329 / DSM 1819 / JCM 2831 / NBRC 15690 / NCIMB 10815 / 0-1</strain>
    </source>
</reference>
<proteinExistence type="predicted"/>
<feature type="compositionally biased region" description="Pro residues" evidence="1">
    <location>
        <begin position="70"/>
        <end position="89"/>
    </location>
</feature>
<sequence>MPQNPLPVLRRRRPRAQRSFRDAMRGTPLLIAGLLAPTLAFATPAKPAAKAAPAAPPPAAAAPAAADCTPPEPPPASARPAKPALPPKPACLDAKEGCPGWEAYSYNDAIKAYNLQAQAFRPIAEAYLQKLNAYVKASADYAQCEVNAMQK</sequence>
<dbReference type="eggNOG" id="ENOG5030ZYF">
    <property type="taxonomic scope" value="Bacteria"/>
</dbReference>
<accession>B1LX03</accession>
<dbReference type="STRING" id="426355.Mrad2831_3733"/>
<evidence type="ECO:0000256" key="1">
    <source>
        <dbReference type="SAM" id="MobiDB-lite"/>
    </source>
</evidence>
<dbReference type="KEGG" id="mrd:Mrad2831_3733"/>
<evidence type="ECO:0000313" key="3">
    <source>
        <dbReference type="EMBL" id="ACB25708.1"/>
    </source>
</evidence>
<dbReference type="HOGENOM" id="CLU_1925119_0_0_5"/>
<dbReference type="Proteomes" id="UP000006589">
    <property type="component" value="Chromosome"/>
</dbReference>
<feature type="chain" id="PRO_5002765531" evidence="2">
    <location>
        <begin position="43"/>
        <end position="151"/>
    </location>
</feature>
<name>B1LX03_METRJ</name>
<protein>
    <submittedName>
        <fullName evidence="3">Uncharacterized protein</fullName>
    </submittedName>
</protein>
<keyword evidence="2" id="KW-0732">Signal</keyword>
<feature type="region of interest" description="Disordered" evidence="1">
    <location>
        <begin position="1"/>
        <end position="23"/>
    </location>
</feature>
<organism evidence="3 4">
    <name type="scientific">Methylobacterium radiotolerans (strain ATCC 27329 / DSM 1819 / JCM 2831 / NBRC 15690 / NCIMB 10815 / 0-1)</name>
    <dbReference type="NCBI Taxonomy" id="426355"/>
    <lineage>
        <taxon>Bacteria</taxon>
        <taxon>Pseudomonadati</taxon>
        <taxon>Pseudomonadota</taxon>
        <taxon>Alphaproteobacteria</taxon>
        <taxon>Hyphomicrobiales</taxon>
        <taxon>Methylobacteriaceae</taxon>
        <taxon>Methylobacterium</taxon>
    </lineage>
</organism>
<feature type="signal peptide" evidence="2">
    <location>
        <begin position="1"/>
        <end position="42"/>
    </location>
</feature>
<evidence type="ECO:0000256" key="2">
    <source>
        <dbReference type="SAM" id="SignalP"/>
    </source>
</evidence>
<evidence type="ECO:0000313" key="4">
    <source>
        <dbReference type="Proteomes" id="UP000006589"/>
    </source>
</evidence>
<feature type="compositionally biased region" description="Basic residues" evidence="1">
    <location>
        <begin position="9"/>
        <end position="18"/>
    </location>
</feature>